<organism evidence="1 2">
    <name type="scientific">Caerostris extrusa</name>
    <name type="common">Bark spider</name>
    <name type="synonym">Caerostris bankana</name>
    <dbReference type="NCBI Taxonomy" id="172846"/>
    <lineage>
        <taxon>Eukaryota</taxon>
        <taxon>Metazoa</taxon>
        <taxon>Ecdysozoa</taxon>
        <taxon>Arthropoda</taxon>
        <taxon>Chelicerata</taxon>
        <taxon>Arachnida</taxon>
        <taxon>Araneae</taxon>
        <taxon>Araneomorphae</taxon>
        <taxon>Entelegynae</taxon>
        <taxon>Araneoidea</taxon>
        <taxon>Araneidae</taxon>
        <taxon>Caerostris</taxon>
    </lineage>
</organism>
<gene>
    <name evidence="1" type="ORF">CEXT_377701</name>
</gene>
<accession>A0AAV4S2U1</accession>
<sequence length="157" mass="17849">MSRTRLYGVLMGSDEIIEGGLISCLNNPGYQSPQSSKWAHSWGYLYPVTKAIPGYRCLRALNGHTTEVTCTWCQRESPNLSPNRRQNTKQKKKPDGKRFCFQIYVACQGGQIFGERGRRKNTAAEKDFPEKNKFIPVISLEGSPSFNRCHINLSYCH</sequence>
<dbReference type="Proteomes" id="UP001054945">
    <property type="component" value="Unassembled WGS sequence"/>
</dbReference>
<keyword evidence="2" id="KW-1185">Reference proteome</keyword>
<evidence type="ECO:0000313" key="1">
    <source>
        <dbReference type="EMBL" id="GIY28410.1"/>
    </source>
</evidence>
<proteinExistence type="predicted"/>
<evidence type="ECO:0000313" key="2">
    <source>
        <dbReference type="Proteomes" id="UP001054945"/>
    </source>
</evidence>
<name>A0AAV4S2U1_CAEEX</name>
<dbReference type="AlphaFoldDB" id="A0AAV4S2U1"/>
<protein>
    <recommendedName>
        <fullName evidence="3">LAGLIDADG homing endonuclease</fullName>
    </recommendedName>
</protein>
<dbReference type="EMBL" id="BPLR01008943">
    <property type="protein sequence ID" value="GIY28410.1"/>
    <property type="molecule type" value="Genomic_DNA"/>
</dbReference>
<comment type="caution">
    <text evidence="1">The sequence shown here is derived from an EMBL/GenBank/DDBJ whole genome shotgun (WGS) entry which is preliminary data.</text>
</comment>
<evidence type="ECO:0008006" key="3">
    <source>
        <dbReference type="Google" id="ProtNLM"/>
    </source>
</evidence>
<reference evidence="1 2" key="1">
    <citation type="submission" date="2021-06" db="EMBL/GenBank/DDBJ databases">
        <title>Caerostris extrusa draft genome.</title>
        <authorList>
            <person name="Kono N."/>
            <person name="Arakawa K."/>
        </authorList>
    </citation>
    <scope>NUCLEOTIDE SEQUENCE [LARGE SCALE GENOMIC DNA]</scope>
</reference>